<dbReference type="Pfam" id="PF01541">
    <property type="entry name" value="GIY-YIG"/>
    <property type="match status" value="1"/>
</dbReference>
<organism evidence="3 4">
    <name type="scientific">Shewanella livingstonensis</name>
    <dbReference type="NCBI Taxonomy" id="150120"/>
    <lineage>
        <taxon>Bacteria</taxon>
        <taxon>Pseudomonadati</taxon>
        <taxon>Pseudomonadota</taxon>
        <taxon>Gammaproteobacteria</taxon>
        <taxon>Alteromonadales</taxon>
        <taxon>Shewanellaceae</taxon>
        <taxon>Shewanella</taxon>
    </lineage>
</organism>
<evidence type="ECO:0000259" key="2">
    <source>
        <dbReference type="PROSITE" id="PS50164"/>
    </source>
</evidence>
<dbReference type="PANTHER" id="PTHR34477:SF1">
    <property type="entry name" value="UPF0213 PROTEIN YHBQ"/>
    <property type="match status" value="1"/>
</dbReference>
<evidence type="ECO:0000313" key="3">
    <source>
        <dbReference type="EMBL" id="AZG71587.1"/>
    </source>
</evidence>
<dbReference type="KEGG" id="slj:EGC82_01645"/>
<dbReference type="PANTHER" id="PTHR34477">
    <property type="entry name" value="UPF0213 PROTEIN YHBQ"/>
    <property type="match status" value="1"/>
</dbReference>
<dbReference type="CDD" id="cd10456">
    <property type="entry name" value="GIY-YIG_UPF0213"/>
    <property type="match status" value="1"/>
</dbReference>
<proteinExistence type="inferred from homology"/>
<dbReference type="OrthoDB" id="9797095at2"/>
<keyword evidence="4" id="KW-1185">Reference proteome</keyword>
<dbReference type="AlphaFoldDB" id="A0A3G8LQA5"/>
<feature type="domain" description="GIY-YIG" evidence="2">
    <location>
        <begin position="17"/>
        <end position="94"/>
    </location>
</feature>
<accession>A0A3G8LQA5</accession>
<dbReference type="InterPro" id="IPR050190">
    <property type="entry name" value="UPF0213_domain"/>
</dbReference>
<gene>
    <name evidence="3" type="ORF">EGC82_01645</name>
</gene>
<evidence type="ECO:0000256" key="1">
    <source>
        <dbReference type="ARBA" id="ARBA00007435"/>
    </source>
</evidence>
<dbReference type="Proteomes" id="UP000278035">
    <property type="component" value="Chromosome"/>
</dbReference>
<evidence type="ECO:0000313" key="4">
    <source>
        <dbReference type="Proteomes" id="UP000278035"/>
    </source>
</evidence>
<dbReference type="InterPro" id="IPR035901">
    <property type="entry name" value="GIY-YIG_endonuc_sf"/>
</dbReference>
<sequence>MITLKVLYFMPKNNANAGWYLYIIRCANSHLYTGITTDVSRRFAEHQASGAKAAKYLKGKGPLTLVYQEPLSDRSEASKREIVIKKYSRQQKLLLIEQCELSRHSTNTSALAE</sequence>
<reference evidence="4" key="1">
    <citation type="submission" date="2018-11" db="EMBL/GenBank/DDBJ databases">
        <title>Shewanella sp. M2.</title>
        <authorList>
            <person name="Hwang Y.J."/>
            <person name="Hwang C.Y."/>
        </authorList>
    </citation>
    <scope>NUCLEOTIDE SEQUENCE [LARGE SCALE GENOMIC DNA]</scope>
    <source>
        <strain evidence="4">LMG 19866</strain>
    </source>
</reference>
<comment type="similarity">
    <text evidence="1">Belongs to the UPF0213 family.</text>
</comment>
<dbReference type="Gene3D" id="3.40.1440.10">
    <property type="entry name" value="GIY-YIG endonuclease"/>
    <property type="match status" value="1"/>
</dbReference>
<name>A0A3G8LQA5_9GAMM</name>
<dbReference type="SUPFAM" id="SSF82771">
    <property type="entry name" value="GIY-YIG endonuclease"/>
    <property type="match status" value="1"/>
</dbReference>
<dbReference type="InterPro" id="IPR000305">
    <property type="entry name" value="GIY-YIG_endonuc"/>
</dbReference>
<protein>
    <submittedName>
        <fullName evidence="3">GIY-YIG nuclease family protein</fullName>
    </submittedName>
</protein>
<dbReference type="EMBL" id="CP034015">
    <property type="protein sequence ID" value="AZG71587.1"/>
    <property type="molecule type" value="Genomic_DNA"/>
</dbReference>
<dbReference type="PROSITE" id="PS50164">
    <property type="entry name" value="GIY_YIG"/>
    <property type="match status" value="1"/>
</dbReference>